<dbReference type="Proteomes" id="UP000219565">
    <property type="component" value="Unassembled WGS sequence"/>
</dbReference>
<dbReference type="InterPro" id="IPR036265">
    <property type="entry name" value="HIT-like_sf"/>
</dbReference>
<feature type="domain" description="HIT" evidence="4">
    <location>
        <begin position="24"/>
        <end position="132"/>
    </location>
</feature>
<dbReference type="PROSITE" id="PS51084">
    <property type="entry name" value="HIT_2"/>
    <property type="match status" value="1"/>
</dbReference>
<evidence type="ECO:0000256" key="3">
    <source>
        <dbReference type="PROSITE-ProRule" id="PRU00464"/>
    </source>
</evidence>
<dbReference type="STRING" id="1379680.GCA_001612615_04224"/>
<dbReference type="InterPro" id="IPR011146">
    <property type="entry name" value="HIT-like"/>
</dbReference>
<dbReference type="Gene3D" id="3.30.428.10">
    <property type="entry name" value="HIT-like"/>
    <property type="match status" value="1"/>
</dbReference>
<dbReference type="AlphaFoldDB" id="A0A285LUP3"/>
<accession>A0A285LUP3</accession>
<evidence type="ECO:0000256" key="1">
    <source>
        <dbReference type="PIRSR" id="PIRSR601310-1"/>
    </source>
</evidence>
<dbReference type="InterPro" id="IPR001310">
    <property type="entry name" value="Histidine_triad_HIT"/>
</dbReference>
<dbReference type="PANTHER" id="PTHR46648">
    <property type="entry name" value="HIT FAMILY PROTEIN 1"/>
    <property type="match status" value="1"/>
</dbReference>
<reference evidence="5 6" key="1">
    <citation type="submission" date="2017-09" db="EMBL/GenBank/DDBJ databases">
        <authorList>
            <person name="Ehlers B."/>
            <person name="Leendertz F.H."/>
        </authorList>
    </citation>
    <scope>NUCLEOTIDE SEQUENCE [LARGE SCALE GENOMIC DNA]</scope>
    <source>
        <strain evidence="5 6">DSM 45537</strain>
    </source>
</reference>
<organism evidence="5 6">
    <name type="scientific">Nocardia amikacinitolerans</name>
    <dbReference type="NCBI Taxonomy" id="756689"/>
    <lineage>
        <taxon>Bacteria</taxon>
        <taxon>Bacillati</taxon>
        <taxon>Actinomycetota</taxon>
        <taxon>Actinomycetes</taxon>
        <taxon>Mycobacteriales</taxon>
        <taxon>Nocardiaceae</taxon>
        <taxon>Nocardia</taxon>
    </lineage>
</organism>
<dbReference type="PROSITE" id="PS00892">
    <property type="entry name" value="HIT_1"/>
    <property type="match status" value="1"/>
</dbReference>
<keyword evidence="5" id="KW-0378">Hydrolase</keyword>
<dbReference type="InterPro" id="IPR019808">
    <property type="entry name" value="Histidine_triad_CS"/>
</dbReference>
<keyword evidence="6" id="KW-1185">Reference proteome</keyword>
<protein>
    <submittedName>
        <fullName evidence="5">Diadenosine tetraphosphate (Ap4A) hydrolase</fullName>
    </submittedName>
</protein>
<dbReference type="GO" id="GO:0009117">
    <property type="term" value="P:nucleotide metabolic process"/>
    <property type="evidence" value="ECO:0007669"/>
    <property type="project" value="TreeGrafter"/>
</dbReference>
<dbReference type="PANTHER" id="PTHR46648:SF1">
    <property type="entry name" value="ADENOSINE 5'-MONOPHOSPHORAMIDASE HNT1"/>
    <property type="match status" value="1"/>
</dbReference>
<feature type="active site" description="Tele-AMP-histidine intermediate" evidence="1">
    <location>
        <position position="119"/>
    </location>
</feature>
<dbReference type="CDD" id="cd01277">
    <property type="entry name" value="HINT_subgroup"/>
    <property type="match status" value="1"/>
</dbReference>
<evidence type="ECO:0000259" key="4">
    <source>
        <dbReference type="PROSITE" id="PS51084"/>
    </source>
</evidence>
<dbReference type="InterPro" id="IPR039384">
    <property type="entry name" value="HINT"/>
</dbReference>
<dbReference type="EMBL" id="OBEG01000005">
    <property type="protein sequence ID" value="SNY88193.1"/>
    <property type="molecule type" value="Genomic_DNA"/>
</dbReference>
<dbReference type="GO" id="GO:0016787">
    <property type="term" value="F:hydrolase activity"/>
    <property type="evidence" value="ECO:0007669"/>
    <property type="project" value="UniProtKB-KW"/>
</dbReference>
<name>A0A285LUP3_9NOCA</name>
<sequence length="176" mass="18920">MFDGAFGVFRATRTPYGRGVNDCVFCRIVAGEAPATKVYEDELLCAFLDIRPIARGHTLVVPKRHAAELDDLDADLGAELFRAGHRIALAMRRSSLVADGANLVMNDGKAAFQTVAHVHLHVVPRRHGDKLSFAKGFLLRRPSDPEGTAAAIRAGLATLARQDDTDGVGTEEGTQA</sequence>
<gene>
    <name evidence="5" type="ORF">SAMN04244553_5157</name>
</gene>
<feature type="short sequence motif" description="Histidine triad motif" evidence="2 3">
    <location>
        <begin position="117"/>
        <end position="121"/>
    </location>
</feature>
<dbReference type="PRINTS" id="PR00332">
    <property type="entry name" value="HISTRIAD"/>
</dbReference>
<evidence type="ECO:0000313" key="6">
    <source>
        <dbReference type="Proteomes" id="UP000219565"/>
    </source>
</evidence>
<evidence type="ECO:0000256" key="2">
    <source>
        <dbReference type="PIRSR" id="PIRSR601310-3"/>
    </source>
</evidence>
<proteinExistence type="predicted"/>
<dbReference type="Pfam" id="PF01230">
    <property type="entry name" value="HIT"/>
    <property type="match status" value="1"/>
</dbReference>
<evidence type="ECO:0000313" key="5">
    <source>
        <dbReference type="EMBL" id="SNY88193.1"/>
    </source>
</evidence>
<dbReference type="SUPFAM" id="SSF54197">
    <property type="entry name" value="HIT-like"/>
    <property type="match status" value="1"/>
</dbReference>